<sequence>MPITHSQPDSVGDHVAHGCAVCERPGFHAGSEVVGPRRPDPGHPDSGYTHTGEAGSAQDRFLTG</sequence>
<organism evidence="2 3">
    <name type="scientific">Arachnia rubra</name>
    <dbReference type="NCBI Taxonomy" id="1547448"/>
    <lineage>
        <taxon>Bacteria</taxon>
        <taxon>Bacillati</taxon>
        <taxon>Actinomycetota</taxon>
        <taxon>Actinomycetes</taxon>
        <taxon>Propionibacteriales</taxon>
        <taxon>Propionibacteriaceae</taxon>
        <taxon>Arachnia</taxon>
    </lineage>
</organism>
<evidence type="ECO:0000313" key="2">
    <source>
        <dbReference type="EMBL" id="QUC08056.1"/>
    </source>
</evidence>
<dbReference type="RefSeq" id="WP_212323508.1">
    <property type="nucleotide sequence ID" value="NZ_AP024463.1"/>
</dbReference>
<gene>
    <name evidence="2" type="ORF">J5A65_14305</name>
</gene>
<feature type="region of interest" description="Disordered" evidence="1">
    <location>
        <begin position="26"/>
        <end position="64"/>
    </location>
</feature>
<dbReference type="Proteomes" id="UP000678513">
    <property type="component" value="Chromosome"/>
</dbReference>
<keyword evidence="3" id="KW-1185">Reference proteome</keyword>
<name>A0ABX7Y4S1_9ACTN</name>
<evidence type="ECO:0000256" key="1">
    <source>
        <dbReference type="SAM" id="MobiDB-lite"/>
    </source>
</evidence>
<reference evidence="2 3" key="1">
    <citation type="submission" date="2021-03" db="EMBL/GenBank/DDBJ databases">
        <title>Human Oral Microbial Genomes.</title>
        <authorList>
            <person name="Johnston C.D."/>
            <person name="Chen T."/>
            <person name="Dewhirst F.E."/>
        </authorList>
    </citation>
    <scope>NUCLEOTIDE SEQUENCE [LARGE SCALE GENOMIC DNA]</scope>
    <source>
        <strain evidence="2 3">DSMZ 100122</strain>
    </source>
</reference>
<proteinExistence type="predicted"/>
<accession>A0ABX7Y4S1</accession>
<protein>
    <submittedName>
        <fullName evidence="2">Uncharacterized protein</fullName>
    </submittedName>
</protein>
<dbReference type="EMBL" id="CP072384">
    <property type="protein sequence ID" value="QUC08056.1"/>
    <property type="molecule type" value="Genomic_DNA"/>
</dbReference>
<evidence type="ECO:0000313" key="3">
    <source>
        <dbReference type="Proteomes" id="UP000678513"/>
    </source>
</evidence>